<comment type="caution">
    <text evidence="1">The sequence shown here is derived from an EMBL/GenBank/DDBJ whole genome shotgun (WGS) entry which is preliminary data.</text>
</comment>
<evidence type="ECO:0000313" key="1">
    <source>
        <dbReference type="EMBL" id="KAF7354558.1"/>
    </source>
</evidence>
<dbReference type="AlphaFoldDB" id="A0A8H6Y5G2"/>
<dbReference type="EMBL" id="JACAZH010000011">
    <property type="protein sequence ID" value="KAF7354558.1"/>
    <property type="molecule type" value="Genomic_DNA"/>
</dbReference>
<dbReference type="Proteomes" id="UP000623467">
    <property type="component" value="Unassembled WGS sequence"/>
</dbReference>
<evidence type="ECO:0000313" key="2">
    <source>
        <dbReference type="Proteomes" id="UP000623467"/>
    </source>
</evidence>
<protein>
    <submittedName>
        <fullName evidence="1">Uncharacterized protein</fullName>
    </submittedName>
</protein>
<name>A0A8H6Y5G2_9AGAR</name>
<accession>A0A8H6Y5G2</accession>
<proteinExistence type="predicted"/>
<reference evidence="1" key="1">
    <citation type="submission" date="2020-05" db="EMBL/GenBank/DDBJ databases">
        <title>Mycena genomes resolve the evolution of fungal bioluminescence.</title>
        <authorList>
            <person name="Tsai I.J."/>
        </authorList>
    </citation>
    <scope>NUCLEOTIDE SEQUENCE</scope>
    <source>
        <strain evidence="1">160909Yilan</strain>
    </source>
</reference>
<organism evidence="1 2">
    <name type="scientific">Mycena sanguinolenta</name>
    <dbReference type="NCBI Taxonomy" id="230812"/>
    <lineage>
        <taxon>Eukaryota</taxon>
        <taxon>Fungi</taxon>
        <taxon>Dikarya</taxon>
        <taxon>Basidiomycota</taxon>
        <taxon>Agaricomycotina</taxon>
        <taxon>Agaricomycetes</taxon>
        <taxon>Agaricomycetidae</taxon>
        <taxon>Agaricales</taxon>
        <taxon>Marasmiineae</taxon>
        <taxon>Mycenaceae</taxon>
        <taxon>Mycena</taxon>
    </lineage>
</organism>
<sequence>MLCASWPATVGASRDFVTMRCFSIHSPPPPRAQTRLLLPHTSRPTLPRARITTISTFSDSTSQLPSCWIRPSVIGAVNSPSGGPTTDKPHRLHLLLDTAPRRSFCIIDGRDGLRFEDLVVKWEGSRDGTRPMTSSFTPPSFLFTYPRVLQSCLYGFGQRVWLLLHHTRLVLADVVLRKAGVSVAELYAAAVRRRRHPVLPRRASQLDGFLQIQQHVLCEATASCLASFCRSRDLGAGYAEKTHEQRLDG</sequence>
<keyword evidence="2" id="KW-1185">Reference proteome</keyword>
<gene>
    <name evidence="1" type="ORF">MSAN_01368900</name>
</gene>